<dbReference type="Proteomes" id="UP000279259">
    <property type="component" value="Unassembled WGS sequence"/>
</dbReference>
<dbReference type="AlphaFoldDB" id="A0A427YVX0"/>
<evidence type="ECO:0000313" key="2">
    <source>
        <dbReference type="Proteomes" id="UP000279259"/>
    </source>
</evidence>
<gene>
    <name evidence="1" type="ORF">EHS25_000375</name>
</gene>
<evidence type="ECO:0000313" key="1">
    <source>
        <dbReference type="EMBL" id="RSH95288.1"/>
    </source>
</evidence>
<keyword evidence="2" id="KW-1185">Reference proteome</keyword>
<accession>A0A427YVX0</accession>
<sequence length="211" mass="23146">MPKPAPIRTDHGPSCSHPILMPTGTHQVSKGSLRGAARARIMILTRDGARRGNINTFAPRPEPHLVGPRTVWRTLQVARGTFTLRDRSHLARYKAADGETSPLCIPSRSHSLASPRYRKTHRPHSLNPTLLRLRSLLLSDMRFINLLLPLSLLASVILAVPTEKTAGLVQRNVGGSVDVLSVVTTLKSSVVSPDSATLPHPNRYLCLVQYL</sequence>
<organism evidence="1 2">
    <name type="scientific">Saitozyma podzolica</name>
    <dbReference type="NCBI Taxonomy" id="1890683"/>
    <lineage>
        <taxon>Eukaryota</taxon>
        <taxon>Fungi</taxon>
        <taxon>Dikarya</taxon>
        <taxon>Basidiomycota</taxon>
        <taxon>Agaricomycotina</taxon>
        <taxon>Tremellomycetes</taxon>
        <taxon>Tremellales</taxon>
        <taxon>Trimorphomycetaceae</taxon>
        <taxon>Saitozyma</taxon>
    </lineage>
</organism>
<proteinExistence type="predicted"/>
<comment type="caution">
    <text evidence="1">The sequence shown here is derived from an EMBL/GenBank/DDBJ whole genome shotgun (WGS) entry which is preliminary data.</text>
</comment>
<reference evidence="1 2" key="1">
    <citation type="submission" date="2018-11" db="EMBL/GenBank/DDBJ databases">
        <title>Genome sequence of Saitozyma podzolica DSM 27192.</title>
        <authorList>
            <person name="Aliyu H."/>
            <person name="Gorte O."/>
            <person name="Ochsenreither K."/>
        </authorList>
    </citation>
    <scope>NUCLEOTIDE SEQUENCE [LARGE SCALE GENOMIC DNA]</scope>
    <source>
        <strain evidence="1 2">DSM 27192</strain>
    </source>
</reference>
<name>A0A427YVX0_9TREE</name>
<dbReference type="EMBL" id="RSCD01000001">
    <property type="protein sequence ID" value="RSH95288.1"/>
    <property type="molecule type" value="Genomic_DNA"/>
</dbReference>
<protein>
    <submittedName>
        <fullName evidence="1">Uncharacterized protein</fullName>
    </submittedName>
</protein>